<evidence type="ECO:0000313" key="3">
    <source>
        <dbReference type="Proteomes" id="UP000283269"/>
    </source>
</evidence>
<name>A0A409VT90_PSICY</name>
<dbReference type="InParanoid" id="A0A409VT90"/>
<feature type="compositionally biased region" description="Basic residues" evidence="1">
    <location>
        <begin position="1"/>
        <end position="12"/>
    </location>
</feature>
<comment type="caution">
    <text evidence="2">The sequence shown here is derived from an EMBL/GenBank/DDBJ whole genome shotgun (WGS) entry which is preliminary data.</text>
</comment>
<proteinExistence type="predicted"/>
<protein>
    <submittedName>
        <fullName evidence="2">Uncharacterized protein</fullName>
    </submittedName>
</protein>
<sequence length="159" mass="17556">MKIVRVHSHTAHGRSDAQPARTTGFAQHTVLPQGVADFSNGRTAITQDLAHFAALKTDLDVFRAFFVCDDLSESSRGTYEDTRASGGEGNGVDDSAGGDEVQRKDISWLEDHGAEKTEGKRVVRRLVYGLCCGLCCLFLRHRRSRRRGLLALCERSYSV</sequence>
<organism evidence="2 3">
    <name type="scientific">Psilocybe cyanescens</name>
    <dbReference type="NCBI Taxonomy" id="93625"/>
    <lineage>
        <taxon>Eukaryota</taxon>
        <taxon>Fungi</taxon>
        <taxon>Dikarya</taxon>
        <taxon>Basidiomycota</taxon>
        <taxon>Agaricomycotina</taxon>
        <taxon>Agaricomycetes</taxon>
        <taxon>Agaricomycetidae</taxon>
        <taxon>Agaricales</taxon>
        <taxon>Agaricineae</taxon>
        <taxon>Strophariaceae</taxon>
        <taxon>Psilocybe</taxon>
    </lineage>
</organism>
<gene>
    <name evidence="2" type="ORF">CVT25_002049</name>
</gene>
<feature type="region of interest" description="Disordered" evidence="1">
    <location>
        <begin position="1"/>
        <end position="21"/>
    </location>
</feature>
<accession>A0A409VT90</accession>
<dbReference type="Proteomes" id="UP000283269">
    <property type="component" value="Unassembled WGS sequence"/>
</dbReference>
<feature type="region of interest" description="Disordered" evidence="1">
    <location>
        <begin position="76"/>
        <end position="99"/>
    </location>
</feature>
<evidence type="ECO:0000256" key="1">
    <source>
        <dbReference type="SAM" id="MobiDB-lite"/>
    </source>
</evidence>
<keyword evidence="3" id="KW-1185">Reference proteome</keyword>
<reference evidence="2 3" key="1">
    <citation type="journal article" date="2018" name="Evol. Lett.">
        <title>Horizontal gene cluster transfer increased hallucinogenic mushroom diversity.</title>
        <authorList>
            <person name="Reynolds H.T."/>
            <person name="Vijayakumar V."/>
            <person name="Gluck-Thaler E."/>
            <person name="Korotkin H.B."/>
            <person name="Matheny P.B."/>
            <person name="Slot J.C."/>
        </authorList>
    </citation>
    <scope>NUCLEOTIDE SEQUENCE [LARGE SCALE GENOMIC DNA]</scope>
    <source>
        <strain evidence="2 3">2631</strain>
    </source>
</reference>
<evidence type="ECO:0000313" key="2">
    <source>
        <dbReference type="EMBL" id="PPQ69484.1"/>
    </source>
</evidence>
<dbReference type="EMBL" id="NHYD01003933">
    <property type="protein sequence ID" value="PPQ69484.1"/>
    <property type="molecule type" value="Genomic_DNA"/>
</dbReference>
<dbReference type="AlphaFoldDB" id="A0A409VT90"/>